<evidence type="ECO:0000313" key="2">
    <source>
        <dbReference type="Proteomes" id="UP000325313"/>
    </source>
</evidence>
<protein>
    <submittedName>
        <fullName evidence="1">Uncharacterized protein</fullName>
    </submittedName>
</protein>
<name>A0A5B0PWH6_PUCGR</name>
<gene>
    <name evidence="1" type="ORF">PGTUg99_014559</name>
</gene>
<accession>A0A5B0PWH6</accession>
<reference evidence="1 2" key="1">
    <citation type="submission" date="2019-05" db="EMBL/GenBank/DDBJ databases">
        <title>Emergence of the Ug99 lineage of the wheat stem rust pathogen through somatic hybridization.</title>
        <authorList>
            <person name="Li F."/>
            <person name="Upadhyaya N.M."/>
            <person name="Sperschneider J."/>
            <person name="Matny O."/>
            <person name="Nguyen-Phuc H."/>
            <person name="Mago R."/>
            <person name="Raley C."/>
            <person name="Miller M.E."/>
            <person name="Silverstein K.A.T."/>
            <person name="Henningsen E."/>
            <person name="Hirsch C.D."/>
            <person name="Visser B."/>
            <person name="Pretorius Z.A."/>
            <person name="Steffenson B.J."/>
            <person name="Schwessinger B."/>
            <person name="Dodds P.N."/>
            <person name="Figueroa M."/>
        </authorList>
    </citation>
    <scope>NUCLEOTIDE SEQUENCE [LARGE SCALE GENOMIC DNA]</scope>
    <source>
        <strain evidence="1 2">Ug99</strain>
    </source>
</reference>
<sequence length="60" mass="6883">MLDANLYTLNFVRSTSEPEKLFLIQESTGEPVYFRLRVPEVSNNIQPSCPLTQCSLQRAH</sequence>
<dbReference type="Proteomes" id="UP000325313">
    <property type="component" value="Unassembled WGS sequence"/>
</dbReference>
<organism evidence="1 2">
    <name type="scientific">Puccinia graminis f. sp. tritici</name>
    <dbReference type="NCBI Taxonomy" id="56615"/>
    <lineage>
        <taxon>Eukaryota</taxon>
        <taxon>Fungi</taxon>
        <taxon>Dikarya</taxon>
        <taxon>Basidiomycota</taxon>
        <taxon>Pucciniomycotina</taxon>
        <taxon>Pucciniomycetes</taxon>
        <taxon>Pucciniales</taxon>
        <taxon>Pucciniaceae</taxon>
        <taxon>Puccinia</taxon>
    </lineage>
</organism>
<proteinExistence type="predicted"/>
<dbReference type="EMBL" id="VDEP01000311">
    <property type="protein sequence ID" value="KAA1105219.1"/>
    <property type="molecule type" value="Genomic_DNA"/>
</dbReference>
<evidence type="ECO:0000313" key="1">
    <source>
        <dbReference type="EMBL" id="KAA1105219.1"/>
    </source>
</evidence>
<comment type="caution">
    <text evidence="1">The sequence shown here is derived from an EMBL/GenBank/DDBJ whole genome shotgun (WGS) entry which is preliminary data.</text>
</comment>
<dbReference type="AlphaFoldDB" id="A0A5B0PWH6"/>